<proteinExistence type="predicted"/>
<name>A0A941F5A6_9BACT</name>
<comment type="caution">
    <text evidence="1">The sequence shown here is derived from an EMBL/GenBank/DDBJ whole genome shotgun (WGS) entry which is preliminary data.</text>
</comment>
<dbReference type="EMBL" id="JAGTAR010000026">
    <property type="protein sequence ID" value="MBR8537086.1"/>
    <property type="molecule type" value="Genomic_DNA"/>
</dbReference>
<reference evidence="1" key="1">
    <citation type="journal article" date="2018" name="Int. J. Syst. Evol. Microbiol.">
        <title>Carboxylicivirga sediminis sp. nov., isolated from coastal sediment.</title>
        <authorList>
            <person name="Wang F.Q."/>
            <person name="Ren L.H."/>
            <person name="Zou R.J."/>
            <person name="Sun Y.Z."/>
            <person name="Liu X.J."/>
            <person name="Jiang F."/>
            <person name="Liu L.J."/>
        </authorList>
    </citation>
    <scope>NUCLEOTIDE SEQUENCE</scope>
    <source>
        <strain evidence="1">JR1</strain>
    </source>
</reference>
<evidence type="ECO:0000313" key="1">
    <source>
        <dbReference type="EMBL" id="MBR8537086.1"/>
    </source>
</evidence>
<evidence type="ECO:0000313" key="2">
    <source>
        <dbReference type="Proteomes" id="UP000679220"/>
    </source>
</evidence>
<reference evidence="1" key="2">
    <citation type="submission" date="2021-04" db="EMBL/GenBank/DDBJ databases">
        <authorList>
            <person name="Zhang T."/>
            <person name="Zhang Y."/>
            <person name="Lu D."/>
            <person name="Zuo D."/>
            <person name="Du Z."/>
        </authorList>
    </citation>
    <scope>NUCLEOTIDE SEQUENCE</scope>
    <source>
        <strain evidence="1">JR1</strain>
    </source>
</reference>
<protein>
    <submittedName>
        <fullName evidence="1">GNAT family N-acetyltransferase</fullName>
    </submittedName>
</protein>
<dbReference type="RefSeq" id="WP_212192108.1">
    <property type="nucleotide sequence ID" value="NZ_JAGTAR010000026.1"/>
</dbReference>
<sequence>MKKRTNYNVLELTSRSQFVPAKGYNEKIELVKIRKNNEFSFTLPNVPMKKGWWENLAVIGDILKSILAHPEVHFFIALHNGEVIGSFDLIVLPDRQVEIRDLGIASDSLDFELRALFLSKVVDYCFQFEPTRIFCHASEFEKMSAISNYLSQGFTINSQNNGVSTDNELKEMNHLQSGFLLNLN</sequence>
<organism evidence="1 2">
    <name type="scientific">Carboxylicivirga sediminis</name>
    <dbReference type="NCBI Taxonomy" id="2006564"/>
    <lineage>
        <taxon>Bacteria</taxon>
        <taxon>Pseudomonadati</taxon>
        <taxon>Bacteroidota</taxon>
        <taxon>Bacteroidia</taxon>
        <taxon>Marinilabiliales</taxon>
        <taxon>Marinilabiliaceae</taxon>
        <taxon>Carboxylicivirga</taxon>
    </lineage>
</organism>
<accession>A0A941F5A6</accession>
<dbReference type="AlphaFoldDB" id="A0A941F5A6"/>
<dbReference type="Gene3D" id="3.40.630.30">
    <property type="match status" value="1"/>
</dbReference>
<dbReference type="SUPFAM" id="SSF55729">
    <property type="entry name" value="Acyl-CoA N-acyltransferases (Nat)"/>
    <property type="match status" value="1"/>
</dbReference>
<dbReference type="InterPro" id="IPR016181">
    <property type="entry name" value="Acyl_CoA_acyltransferase"/>
</dbReference>
<dbReference type="Proteomes" id="UP000679220">
    <property type="component" value="Unassembled WGS sequence"/>
</dbReference>
<keyword evidence="2" id="KW-1185">Reference proteome</keyword>
<gene>
    <name evidence="1" type="ORF">KDU71_16050</name>
</gene>